<dbReference type="CDD" id="cd11041">
    <property type="entry name" value="CYP503A1-like"/>
    <property type="match status" value="1"/>
</dbReference>
<evidence type="ECO:0000256" key="1">
    <source>
        <dbReference type="ARBA" id="ARBA00001971"/>
    </source>
</evidence>
<dbReference type="GO" id="GO:0140735">
    <property type="term" value="P:lovastatin biosynthetic process"/>
    <property type="evidence" value="ECO:0007669"/>
    <property type="project" value="UniProtKB-ARBA"/>
</dbReference>
<dbReference type="eggNOG" id="KOG0156">
    <property type="taxonomic scope" value="Eukaryota"/>
</dbReference>
<evidence type="ECO:0000256" key="6">
    <source>
        <dbReference type="ARBA" id="ARBA00022723"/>
    </source>
</evidence>
<feature type="binding site" description="axial binding residue" evidence="23">
    <location>
        <position position="454"/>
    </location>
    <ligand>
        <name>heme</name>
        <dbReference type="ChEBI" id="CHEBI:30413"/>
    </ligand>
    <ligandPart>
        <name>Fe</name>
        <dbReference type="ChEBI" id="CHEBI:18248"/>
    </ligandPart>
</feature>
<evidence type="ECO:0000256" key="4">
    <source>
        <dbReference type="ARBA" id="ARBA00022617"/>
    </source>
</evidence>
<keyword evidence="13 25" id="KW-0472">Membrane</keyword>
<name>Q0CKE0_ASPTN</name>
<dbReference type="OMA" id="GNEHRYQ"/>
<dbReference type="Pfam" id="PF00067">
    <property type="entry name" value="p450"/>
    <property type="match status" value="1"/>
</dbReference>
<dbReference type="PANTHER" id="PTHR46206:SF2">
    <property type="entry name" value="CYTOCHROME P450 MONOOXYGENASE AUSG-RELATED"/>
    <property type="match status" value="1"/>
</dbReference>
<evidence type="ECO:0000256" key="11">
    <source>
        <dbReference type="ARBA" id="ARBA00023004"/>
    </source>
</evidence>
<proteinExistence type="inferred from homology"/>
<comment type="cofactor">
    <cofactor evidence="1 23">
        <name>heme</name>
        <dbReference type="ChEBI" id="CHEBI:30413"/>
    </cofactor>
</comment>
<evidence type="ECO:0000256" key="16">
    <source>
        <dbReference type="ARBA" id="ARBA00060567"/>
    </source>
</evidence>
<dbReference type="PROSITE" id="PS00086">
    <property type="entry name" value="CYTOCHROME_P450"/>
    <property type="match status" value="1"/>
</dbReference>
<comment type="subcellular location">
    <subcellularLocation>
        <location evidence="2">Endoplasmic reticulum membrane</location>
        <topology evidence="2">Single-pass type II membrane protein</topology>
    </subcellularLocation>
</comment>
<keyword evidence="11 23" id="KW-0408">Iron</keyword>
<keyword evidence="5 25" id="KW-0812">Transmembrane</keyword>
<keyword evidence="7" id="KW-0256">Endoplasmic reticulum</keyword>
<evidence type="ECO:0000256" key="22">
    <source>
        <dbReference type="ARBA" id="ARBA00082945"/>
    </source>
</evidence>
<dbReference type="GeneID" id="4321773"/>
<dbReference type="InterPro" id="IPR002403">
    <property type="entry name" value="Cyt_P450_E_grp-IV"/>
</dbReference>
<gene>
    <name evidence="26" type="ORF">ATEG_05844</name>
</gene>
<dbReference type="PANTHER" id="PTHR46206">
    <property type="entry name" value="CYTOCHROME P450"/>
    <property type="match status" value="1"/>
</dbReference>
<keyword evidence="6 23" id="KW-0479">Metal-binding</keyword>
<organism evidence="26 27">
    <name type="scientific">Aspergillus terreus (strain NIH 2624 / FGSC A1156)</name>
    <dbReference type="NCBI Taxonomy" id="341663"/>
    <lineage>
        <taxon>Eukaryota</taxon>
        <taxon>Fungi</taxon>
        <taxon>Dikarya</taxon>
        <taxon>Ascomycota</taxon>
        <taxon>Pezizomycotina</taxon>
        <taxon>Eurotiomycetes</taxon>
        <taxon>Eurotiomycetidae</taxon>
        <taxon>Eurotiales</taxon>
        <taxon>Aspergillaceae</taxon>
        <taxon>Aspergillus</taxon>
        <taxon>Aspergillus subgen. Circumdati</taxon>
    </lineage>
</organism>
<dbReference type="InterPro" id="IPR001128">
    <property type="entry name" value="Cyt_P450"/>
</dbReference>
<evidence type="ECO:0000256" key="8">
    <source>
        <dbReference type="ARBA" id="ARBA00022968"/>
    </source>
</evidence>
<dbReference type="Proteomes" id="UP000007963">
    <property type="component" value="Unassembled WGS sequence"/>
</dbReference>
<evidence type="ECO:0000256" key="15">
    <source>
        <dbReference type="ARBA" id="ARBA00051212"/>
    </source>
</evidence>
<keyword evidence="4 23" id="KW-0349">Heme</keyword>
<evidence type="ECO:0000256" key="25">
    <source>
        <dbReference type="SAM" id="Phobius"/>
    </source>
</evidence>
<evidence type="ECO:0000256" key="23">
    <source>
        <dbReference type="PIRSR" id="PIRSR602403-1"/>
    </source>
</evidence>
<dbReference type="SUPFAM" id="SSF48264">
    <property type="entry name" value="Cytochrome P450"/>
    <property type="match status" value="1"/>
</dbReference>
<evidence type="ECO:0000256" key="5">
    <source>
        <dbReference type="ARBA" id="ARBA00022692"/>
    </source>
</evidence>
<comment type="catalytic activity">
    <reaction evidence="15">
        <text>monacolin L carboxylate + reduced [NADPH--hemoprotein reductase] + O2 = monacolin J carboxylate + oxidized [NADPH--hemoprotein reductase] + H2O + H(+)</text>
        <dbReference type="Rhea" id="RHEA:29599"/>
        <dbReference type="Rhea" id="RHEA-COMP:11964"/>
        <dbReference type="Rhea" id="RHEA-COMP:11965"/>
        <dbReference type="ChEBI" id="CHEBI:15377"/>
        <dbReference type="ChEBI" id="CHEBI:15378"/>
        <dbReference type="ChEBI" id="CHEBI:15379"/>
        <dbReference type="ChEBI" id="CHEBI:57618"/>
        <dbReference type="ChEBI" id="CHEBI:58210"/>
        <dbReference type="ChEBI" id="CHEBI:79035"/>
        <dbReference type="ChEBI" id="CHEBI:79044"/>
        <dbReference type="EC" id="1.14.14.125"/>
    </reaction>
    <physiologicalReaction direction="left-to-right" evidence="15">
        <dbReference type="Rhea" id="RHEA:29600"/>
    </physiologicalReaction>
</comment>
<keyword evidence="12 24" id="KW-0503">Monooxygenase</keyword>
<dbReference type="RefSeq" id="XP_001215022.1">
    <property type="nucleotide sequence ID" value="XM_001215022.1"/>
</dbReference>
<evidence type="ECO:0000256" key="9">
    <source>
        <dbReference type="ARBA" id="ARBA00022989"/>
    </source>
</evidence>
<dbReference type="EC" id="1.14.14.124" evidence="17"/>
<keyword evidence="8" id="KW-0735">Signal-anchor</keyword>
<dbReference type="AlphaFoldDB" id="Q0CKE0"/>
<evidence type="ECO:0000256" key="10">
    <source>
        <dbReference type="ARBA" id="ARBA00023002"/>
    </source>
</evidence>
<evidence type="ECO:0000256" key="18">
    <source>
        <dbReference type="ARBA" id="ARBA00066329"/>
    </source>
</evidence>
<evidence type="ECO:0000256" key="7">
    <source>
        <dbReference type="ARBA" id="ARBA00022824"/>
    </source>
</evidence>
<dbReference type="STRING" id="341663.Q0CKE0"/>
<comment type="catalytic activity">
    <reaction evidence="14">
        <text>dihydromonacolin L carboxylate + reduced [NADPH--hemoprotein reductase] + O2 = monacolin L carboxylate + oxidized [NADPH--hemoprotein reductase] + 2 H2O + H(+)</text>
        <dbReference type="Rhea" id="RHEA:42368"/>
        <dbReference type="Rhea" id="RHEA-COMP:11964"/>
        <dbReference type="Rhea" id="RHEA-COMP:11965"/>
        <dbReference type="ChEBI" id="CHEBI:15377"/>
        <dbReference type="ChEBI" id="CHEBI:15378"/>
        <dbReference type="ChEBI" id="CHEBI:15379"/>
        <dbReference type="ChEBI" id="CHEBI:57618"/>
        <dbReference type="ChEBI" id="CHEBI:58210"/>
        <dbReference type="ChEBI" id="CHEBI:79031"/>
        <dbReference type="ChEBI" id="CHEBI:79044"/>
        <dbReference type="EC" id="1.14.14.124"/>
    </reaction>
    <physiologicalReaction direction="left-to-right" evidence="14">
        <dbReference type="Rhea" id="RHEA:42369"/>
    </physiologicalReaction>
</comment>
<dbReference type="EC" id="1.14.14.125" evidence="18"/>
<evidence type="ECO:0000313" key="27">
    <source>
        <dbReference type="Proteomes" id="UP000007963"/>
    </source>
</evidence>
<sequence length="524" mass="59025">MTVILDVLDTHHLVQGIAVALLLVFVSSFYGDLADGIPYRNIPLVGRSRWEISNKKAKQRFVSSAKELMAQGFSQGRTVFQLMFAQSATIVLHPKYVNEIKNNPSLNFDEANKKSFFGSKIPGFEPFDGIDKEGILLEVINKKLTHTLGQLTIPLSRETATVLSEKLPKSGEWQSFTFAQEIPHIVARLSSLVFLGQKICRNQEWLNVSVNYTIDAFLAARDLRLWPSVTRRIVHWFLPSAKRLRHHTVVATEIIQAEIQKRELIRTGKLPEEDPPRTHADALDWFAEVAAGRPFNVIRSQIGLSLAAIHTTSNLLTNIMYDLTAYPEHIQPLRDEIKAIVDEDGMLKKTSLTKMKRMDSVMKETQRLNGAGIAFLNRIAMDEVILSDGTRIPKGASITVSAHHMRDESIYPDAQTYRGFRFYDKRQEAGNEHRFQFVTTSPEHLGFGHGIHACPGRFFAANEVKILLAHLLLKYDWKFAEDVGAGRPPNIMHGVENICNPTIKLLYKARQPEVDLAALGEGAE</sequence>
<dbReference type="Gene3D" id="1.10.630.10">
    <property type="entry name" value="Cytochrome P450"/>
    <property type="match status" value="1"/>
</dbReference>
<protein>
    <recommendedName>
        <fullName evidence="19">Dihydromonacolin L monooxygenase LovA</fullName>
        <ecNumber evidence="17">1.14.14.124</ecNumber>
        <ecNumber evidence="18">1.14.14.125</ecNumber>
    </recommendedName>
    <alternativeName>
        <fullName evidence="21">Dihydromonacolin L hydroxylase</fullName>
    </alternativeName>
    <alternativeName>
        <fullName evidence="22">Lovastatin biosynthesis cluster protein A</fullName>
    </alternativeName>
    <alternativeName>
        <fullName evidence="20">Monacolin L hydroxylase</fullName>
    </alternativeName>
</protein>
<dbReference type="GO" id="GO:0020037">
    <property type="term" value="F:heme binding"/>
    <property type="evidence" value="ECO:0007669"/>
    <property type="project" value="InterPro"/>
</dbReference>
<dbReference type="VEuPathDB" id="FungiDB:ATEG_05844"/>
<reference evidence="27" key="1">
    <citation type="submission" date="2005-09" db="EMBL/GenBank/DDBJ databases">
        <title>Annotation of the Aspergillus terreus NIH2624 genome.</title>
        <authorList>
            <person name="Birren B.W."/>
            <person name="Lander E.S."/>
            <person name="Galagan J.E."/>
            <person name="Nusbaum C."/>
            <person name="Devon K."/>
            <person name="Henn M."/>
            <person name="Ma L.-J."/>
            <person name="Jaffe D.B."/>
            <person name="Butler J."/>
            <person name="Alvarez P."/>
            <person name="Gnerre S."/>
            <person name="Grabherr M."/>
            <person name="Kleber M."/>
            <person name="Mauceli E.W."/>
            <person name="Brockman W."/>
            <person name="Rounsley S."/>
            <person name="Young S.K."/>
            <person name="LaButti K."/>
            <person name="Pushparaj V."/>
            <person name="DeCaprio D."/>
            <person name="Crawford M."/>
            <person name="Koehrsen M."/>
            <person name="Engels R."/>
            <person name="Montgomery P."/>
            <person name="Pearson M."/>
            <person name="Howarth C."/>
            <person name="Larson L."/>
            <person name="Luoma S."/>
            <person name="White J."/>
            <person name="Alvarado L."/>
            <person name="Kodira C.D."/>
            <person name="Zeng Q."/>
            <person name="Oleary S."/>
            <person name="Yandava C."/>
            <person name="Denning D.W."/>
            <person name="Nierman W.C."/>
            <person name="Milne T."/>
            <person name="Madden K."/>
        </authorList>
    </citation>
    <scope>NUCLEOTIDE SEQUENCE [LARGE SCALE GENOMIC DNA]</scope>
    <source>
        <strain evidence="27">NIH 2624 / FGSC A1156</strain>
    </source>
</reference>
<keyword evidence="10 24" id="KW-0560">Oxidoreductase</keyword>
<evidence type="ECO:0000256" key="2">
    <source>
        <dbReference type="ARBA" id="ARBA00004648"/>
    </source>
</evidence>
<dbReference type="InterPro" id="IPR036396">
    <property type="entry name" value="Cyt_P450_sf"/>
</dbReference>
<evidence type="ECO:0000256" key="24">
    <source>
        <dbReference type="RuleBase" id="RU000461"/>
    </source>
</evidence>
<evidence type="ECO:0000313" key="26">
    <source>
        <dbReference type="EMBL" id="EAU33605.1"/>
    </source>
</evidence>
<feature type="transmembrane region" description="Helical" evidence="25">
    <location>
        <begin position="12"/>
        <end position="31"/>
    </location>
</feature>
<evidence type="ECO:0000256" key="17">
    <source>
        <dbReference type="ARBA" id="ARBA00066328"/>
    </source>
</evidence>
<dbReference type="OrthoDB" id="1844152at2759"/>
<accession>Q0CKE0</accession>
<comment type="pathway">
    <text evidence="16">Polyketide biosynthesis; lovastatin biosynthesis.</text>
</comment>
<dbReference type="HOGENOM" id="CLU_022195_0_3_1"/>
<comment type="similarity">
    <text evidence="3 24">Belongs to the cytochrome P450 family.</text>
</comment>
<evidence type="ECO:0000256" key="21">
    <source>
        <dbReference type="ARBA" id="ARBA00079297"/>
    </source>
</evidence>
<evidence type="ECO:0000256" key="19">
    <source>
        <dbReference type="ARBA" id="ARBA00067132"/>
    </source>
</evidence>
<dbReference type="FunFam" id="1.10.630.10:FF:000059">
    <property type="entry name" value="Cytochrome P450 monooxygenase"/>
    <property type="match status" value="1"/>
</dbReference>
<dbReference type="GO" id="GO:0004497">
    <property type="term" value="F:monooxygenase activity"/>
    <property type="evidence" value="ECO:0007669"/>
    <property type="project" value="UniProtKB-KW"/>
</dbReference>
<evidence type="ECO:0000256" key="3">
    <source>
        <dbReference type="ARBA" id="ARBA00010617"/>
    </source>
</evidence>
<dbReference type="GO" id="GO:0005789">
    <property type="term" value="C:endoplasmic reticulum membrane"/>
    <property type="evidence" value="ECO:0007669"/>
    <property type="project" value="UniProtKB-SubCell"/>
</dbReference>
<evidence type="ECO:0000256" key="14">
    <source>
        <dbReference type="ARBA" id="ARBA00050755"/>
    </source>
</evidence>
<dbReference type="InterPro" id="IPR017972">
    <property type="entry name" value="Cyt_P450_CS"/>
</dbReference>
<dbReference type="EMBL" id="CH476601">
    <property type="protein sequence ID" value="EAU33605.1"/>
    <property type="molecule type" value="Genomic_DNA"/>
</dbReference>
<dbReference type="PRINTS" id="PR00465">
    <property type="entry name" value="EP450IV"/>
</dbReference>
<evidence type="ECO:0000256" key="20">
    <source>
        <dbReference type="ARBA" id="ARBA00079237"/>
    </source>
</evidence>
<evidence type="ECO:0000256" key="12">
    <source>
        <dbReference type="ARBA" id="ARBA00023033"/>
    </source>
</evidence>
<dbReference type="GO" id="GO:0005506">
    <property type="term" value="F:iron ion binding"/>
    <property type="evidence" value="ECO:0007669"/>
    <property type="project" value="InterPro"/>
</dbReference>
<dbReference type="GO" id="GO:0016705">
    <property type="term" value="F:oxidoreductase activity, acting on paired donors, with incorporation or reduction of molecular oxygen"/>
    <property type="evidence" value="ECO:0007669"/>
    <property type="project" value="InterPro"/>
</dbReference>
<evidence type="ECO:0000256" key="13">
    <source>
        <dbReference type="ARBA" id="ARBA00023136"/>
    </source>
</evidence>
<keyword evidence="9 25" id="KW-1133">Transmembrane helix</keyword>